<evidence type="ECO:0000313" key="2">
    <source>
        <dbReference type="Proteomes" id="UP000317421"/>
    </source>
</evidence>
<dbReference type="OrthoDB" id="9791543at2"/>
<dbReference type="PANTHER" id="PTHR39206">
    <property type="entry name" value="SLL8004 PROTEIN"/>
    <property type="match status" value="1"/>
</dbReference>
<dbReference type="EMBL" id="SJPR01000001">
    <property type="protein sequence ID" value="TWU00075.1"/>
    <property type="molecule type" value="Genomic_DNA"/>
</dbReference>
<dbReference type="AlphaFoldDB" id="A0A5C6AJ75"/>
<reference evidence="1 2" key="1">
    <citation type="submission" date="2019-02" db="EMBL/GenBank/DDBJ databases">
        <title>Deep-cultivation of Planctomycetes and their phenomic and genomic characterization uncovers novel biology.</title>
        <authorList>
            <person name="Wiegand S."/>
            <person name="Jogler M."/>
            <person name="Boedeker C."/>
            <person name="Pinto D."/>
            <person name="Vollmers J."/>
            <person name="Rivas-Marin E."/>
            <person name="Kohn T."/>
            <person name="Peeters S.H."/>
            <person name="Heuer A."/>
            <person name="Rast P."/>
            <person name="Oberbeckmann S."/>
            <person name="Bunk B."/>
            <person name="Jeske O."/>
            <person name="Meyerdierks A."/>
            <person name="Storesund J.E."/>
            <person name="Kallscheuer N."/>
            <person name="Luecker S."/>
            <person name="Lage O.M."/>
            <person name="Pohl T."/>
            <person name="Merkel B.J."/>
            <person name="Hornburger P."/>
            <person name="Mueller R.-W."/>
            <person name="Bruemmer F."/>
            <person name="Labrenz M."/>
            <person name="Spormann A.M."/>
            <person name="Op Den Camp H."/>
            <person name="Overmann J."/>
            <person name="Amann R."/>
            <person name="Jetten M.S.M."/>
            <person name="Mascher T."/>
            <person name="Medema M.H."/>
            <person name="Devos D.P."/>
            <person name="Kaster A.-K."/>
            <person name="Ovreas L."/>
            <person name="Rohde M."/>
            <person name="Galperin M.Y."/>
            <person name="Jogler C."/>
        </authorList>
    </citation>
    <scope>NUCLEOTIDE SEQUENCE [LARGE SCALE GENOMIC DNA]</scope>
    <source>
        <strain evidence="1 2">Pla108</strain>
    </source>
</reference>
<organism evidence="1 2">
    <name type="scientific">Botrimarina colliarenosi</name>
    <dbReference type="NCBI Taxonomy" id="2528001"/>
    <lineage>
        <taxon>Bacteria</taxon>
        <taxon>Pseudomonadati</taxon>
        <taxon>Planctomycetota</taxon>
        <taxon>Planctomycetia</taxon>
        <taxon>Pirellulales</taxon>
        <taxon>Lacipirellulaceae</taxon>
        <taxon>Botrimarina</taxon>
    </lineage>
</organism>
<dbReference type="PANTHER" id="PTHR39206:SF1">
    <property type="entry name" value="SLL8004 PROTEIN"/>
    <property type="match status" value="1"/>
</dbReference>
<gene>
    <name evidence="1" type="ORF">Pla108_10190</name>
</gene>
<dbReference type="Gene3D" id="3.40.50.300">
    <property type="entry name" value="P-loop containing nucleotide triphosphate hydrolases"/>
    <property type="match status" value="1"/>
</dbReference>
<sequence>MGGEQGESLPPKRLLVVGGPNGSGKTTLANAYLEQGGWLYLGADKIAAEICPERPESVAAAAGRGFVEQFDQALHSERRILVESTLSGRSIGRNFERARNLGFRVEIAFTFVDAPATSIARVAQRVRTGGHFVPDEDVIRRFYRSIRNFWLQYRLVADLWTLFDNRFTSECKVAFGDTEKTQIIHRQAMSEFLSIVEGDHV</sequence>
<protein>
    <submittedName>
        <fullName evidence="1">Zeta toxin</fullName>
    </submittedName>
</protein>
<evidence type="ECO:0000313" key="1">
    <source>
        <dbReference type="EMBL" id="TWU00075.1"/>
    </source>
</evidence>
<proteinExistence type="predicted"/>
<comment type="caution">
    <text evidence="1">The sequence shown here is derived from an EMBL/GenBank/DDBJ whole genome shotgun (WGS) entry which is preliminary data.</text>
</comment>
<name>A0A5C6AJ75_9BACT</name>
<dbReference type="InterPro" id="IPR027417">
    <property type="entry name" value="P-loop_NTPase"/>
</dbReference>
<dbReference type="Pfam" id="PF13671">
    <property type="entry name" value="AAA_33"/>
    <property type="match status" value="1"/>
</dbReference>
<accession>A0A5C6AJ75</accession>
<keyword evidence="2" id="KW-1185">Reference proteome</keyword>
<dbReference type="SUPFAM" id="SSF52540">
    <property type="entry name" value="P-loop containing nucleoside triphosphate hydrolases"/>
    <property type="match status" value="1"/>
</dbReference>
<dbReference type="Proteomes" id="UP000317421">
    <property type="component" value="Unassembled WGS sequence"/>
</dbReference>
<dbReference type="RefSeq" id="WP_146443607.1">
    <property type="nucleotide sequence ID" value="NZ_SJPR01000001.1"/>
</dbReference>